<evidence type="ECO:0000313" key="5">
    <source>
        <dbReference type="Proteomes" id="UP001597295"/>
    </source>
</evidence>
<keyword evidence="5" id="KW-1185">Reference proteome</keyword>
<dbReference type="SMART" id="SM00062">
    <property type="entry name" value="PBPb"/>
    <property type="match status" value="1"/>
</dbReference>
<proteinExistence type="predicted"/>
<dbReference type="Gene3D" id="3.40.190.10">
    <property type="entry name" value="Periplasmic binding protein-like II"/>
    <property type="match status" value="2"/>
</dbReference>
<evidence type="ECO:0000256" key="1">
    <source>
        <dbReference type="ARBA" id="ARBA00022729"/>
    </source>
</evidence>
<dbReference type="SUPFAM" id="SSF53850">
    <property type="entry name" value="Periplasmic binding protein-like II"/>
    <property type="match status" value="1"/>
</dbReference>
<dbReference type="Pfam" id="PF00497">
    <property type="entry name" value="SBP_bac_3"/>
    <property type="match status" value="1"/>
</dbReference>
<keyword evidence="1 2" id="KW-0732">Signal</keyword>
<sequence>MRKLGLPRVFCLVGLALFWAGNAVAAKLSVAALVDYPPFSDVASPQQGFANELLTAALRRAGHEVEVEMLPWSRALAGVQDGTYDILTCVWRTPDREKTMLFTEPFAVNRLVFAKRTNEPFAYRDLRDLNGKTIGTIPGYAYDEDFLKAASFKREEAASVVTNLRKLSAGRIDLTVEDELILRYVLNTQLSDLRMMLELAPGALSENPLHYAISREHPEAEAIARDFNKALAEMKGDGSYDHLLEKHGMR</sequence>
<accession>A0ABW5DSF8</accession>
<evidence type="ECO:0000256" key="2">
    <source>
        <dbReference type="SAM" id="SignalP"/>
    </source>
</evidence>
<organism evidence="4 5">
    <name type="scientific">Lacibacterium aquatile</name>
    <dbReference type="NCBI Taxonomy" id="1168082"/>
    <lineage>
        <taxon>Bacteria</taxon>
        <taxon>Pseudomonadati</taxon>
        <taxon>Pseudomonadota</taxon>
        <taxon>Alphaproteobacteria</taxon>
        <taxon>Rhodospirillales</taxon>
        <taxon>Rhodospirillaceae</taxon>
    </lineage>
</organism>
<dbReference type="Proteomes" id="UP001597295">
    <property type="component" value="Unassembled WGS sequence"/>
</dbReference>
<name>A0ABW5DSF8_9PROT</name>
<feature type="signal peptide" evidence="2">
    <location>
        <begin position="1"/>
        <end position="25"/>
    </location>
</feature>
<dbReference type="EMBL" id="JBHUIP010000012">
    <property type="protein sequence ID" value="MFD2263869.1"/>
    <property type="molecule type" value="Genomic_DNA"/>
</dbReference>
<reference evidence="5" key="1">
    <citation type="journal article" date="2019" name="Int. J. Syst. Evol. Microbiol.">
        <title>The Global Catalogue of Microorganisms (GCM) 10K type strain sequencing project: providing services to taxonomists for standard genome sequencing and annotation.</title>
        <authorList>
            <consortium name="The Broad Institute Genomics Platform"/>
            <consortium name="The Broad Institute Genome Sequencing Center for Infectious Disease"/>
            <person name="Wu L."/>
            <person name="Ma J."/>
        </authorList>
    </citation>
    <scope>NUCLEOTIDE SEQUENCE [LARGE SCALE GENOMIC DNA]</scope>
    <source>
        <strain evidence="5">CGMCC 1.19062</strain>
    </source>
</reference>
<evidence type="ECO:0000259" key="3">
    <source>
        <dbReference type="SMART" id="SM00062"/>
    </source>
</evidence>
<evidence type="ECO:0000313" key="4">
    <source>
        <dbReference type="EMBL" id="MFD2263869.1"/>
    </source>
</evidence>
<comment type="caution">
    <text evidence="4">The sequence shown here is derived from an EMBL/GenBank/DDBJ whole genome shotgun (WGS) entry which is preliminary data.</text>
</comment>
<dbReference type="RefSeq" id="WP_379876912.1">
    <property type="nucleotide sequence ID" value="NZ_JBHUIP010000012.1"/>
</dbReference>
<protein>
    <submittedName>
        <fullName evidence="4">Substrate-binding periplasmic protein</fullName>
    </submittedName>
</protein>
<gene>
    <name evidence="4" type="ORF">ACFSM5_13285</name>
</gene>
<dbReference type="PANTHER" id="PTHR35936:SF25">
    <property type="entry name" value="ABC TRANSPORTER SUBSTRATE-BINDING PROTEIN"/>
    <property type="match status" value="1"/>
</dbReference>
<feature type="chain" id="PRO_5045929914" evidence="2">
    <location>
        <begin position="26"/>
        <end position="250"/>
    </location>
</feature>
<dbReference type="InterPro" id="IPR001638">
    <property type="entry name" value="Solute-binding_3/MltF_N"/>
</dbReference>
<feature type="domain" description="Solute-binding protein family 3/N-terminal" evidence="3">
    <location>
        <begin position="27"/>
        <end position="250"/>
    </location>
</feature>
<dbReference type="PANTHER" id="PTHR35936">
    <property type="entry name" value="MEMBRANE-BOUND LYTIC MUREIN TRANSGLYCOSYLASE F"/>
    <property type="match status" value="1"/>
</dbReference>